<dbReference type="InterPro" id="IPR000424">
    <property type="entry name" value="Primosome_PriB/ssb"/>
</dbReference>
<dbReference type="PIRSF" id="PIRSF002070">
    <property type="entry name" value="SSB"/>
    <property type="match status" value="1"/>
</dbReference>
<proteinExistence type="predicted"/>
<keyword evidence="6" id="KW-1185">Reference proteome</keyword>
<dbReference type="NCBIfam" id="TIGR00621">
    <property type="entry name" value="ssb"/>
    <property type="match status" value="1"/>
</dbReference>
<dbReference type="CDD" id="cd04496">
    <property type="entry name" value="SSB_OBF"/>
    <property type="match status" value="1"/>
</dbReference>
<gene>
    <name evidence="5" type="ORF">SAMN04487775_11263</name>
</gene>
<name>A0A1I3N6Q9_9SPIR</name>
<dbReference type="EMBL" id="FORI01000012">
    <property type="protein sequence ID" value="SFJ04897.1"/>
    <property type="molecule type" value="Genomic_DNA"/>
</dbReference>
<accession>A0A1I3N6Q9</accession>
<dbReference type="InterPro" id="IPR012340">
    <property type="entry name" value="NA-bd_OB-fold"/>
</dbReference>
<dbReference type="RefSeq" id="WP_074933513.1">
    <property type="nucleotide sequence ID" value="NZ_FORI01000012.1"/>
</dbReference>
<dbReference type="Proteomes" id="UP000182737">
    <property type="component" value="Unassembled WGS sequence"/>
</dbReference>
<reference evidence="6" key="1">
    <citation type="submission" date="2016-10" db="EMBL/GenBank/DDBJ databases">
        <authorList>
            <person name="Varghese N."/>
            <person name="Submissions S."/>
        </authorList>
    </citation>
    <scope>NUCLEOTIDE SEQUENCE [LARGE SCALE GENOMIC DNA]</scope>
    <source>
        <strain evidence="6">XBD1002</strain>
    </source>
</reference>
<feature type="compositionally biased region" description="Basic and acidic residues" evidence="4">
    <location>
        <begin position="110"/>
        <end position="129"/>
    </location>
</feature>
<sequence>MNQLNSLILEGNLVRDSVLSEPVPGFKKCAFSVGVNRFYKNKKNEDVNEVSFFDVEAYGKMAEYCEEKAKKGRGVRVVGRLKQDTWKDSNGKSVSKVYVVAEHIEYRPVKKTEEVSEAADTKTLAEKAAEATTPPEPQTDVQSQTAEEEAVF</sequence>
<dbReference type="PROSITE" id="PS50935">
    <property type="entry name" value="SSB"/>
    <property type="match status" value="1"/>
</dbReference>
<dbReference type="InterPro" id="IPR011344">
    <property type="entry name" value="ssDNA-bd"/>
</dbReference>
<keyword evidence="1 2" id="KW-0238">DNA-binding</keyword>
<evidence type="ECO:0000313" key="5">
    <source>
        <dbReference type="EMBL" id="SFJ04897.1"/>
    </source>
</evidence>
<organism evidence="5 6">
    <name type="scientific">Treponema bryantii</name>
    <dbReference type="NCBI Taxonomy" id="163"/>
    <lineage>
        <taxon>Bacteria</taxon>
        <taxon>Pseudomonadati</taxon>
        <taxon>Spirochaetota</taxon>
        <taxon>Spirochaetia</taxon>
        <taxon>Spirochaetales</taxon>
        <taxon>Treponemataceae</taxon>
        <taxon>Treponema</taxon>
    </lineage>
</organism>
<dbReference type="Gene3D" id="2.40.50.140">
    <property type="entry name" value="Nucleic acid-binding proteins"/>
    <property type="match status" value="1"/>
</dbReference>
<dbReference type="Pfam" id="PF00436">
    <property type="entry name" value="SSB"/>
    <property type="match status" value="1"/>
</dbReference>
<evidence type="ECO:0000256" key="1">
    <source>
        <dbReference type="ARBA" id="ARBA00023125"/>
    </source>
</evidence>
<evidence type="ECO:0000256" key="3">
    <source>
        <dbReference type="RuleBase" id="RU000524"/>
    </source>
</evidence>
<dbReference type="GO" id="GO:0003697">
    <property type="term" value="F:single-stranded DNA binding"/>
    <property type="evidence" value="ECO:0007669"/>
    <property type="project" value="InterPro"/>
</dbReference>
<evidence type="ECO:0000256" key="4">
    <source>
        <dbReference type="SAM" id="MobiDB-lite"/>
    </source>
</evidence>
<dbReference type="PANTHER" id="PTHR10302">
    <property type="entry name" value="SINGLE-STRANDED DNA-BINDING PROTEIN"/>
    <property type="match status" value="1"/>
</dbReference>
<evidence type="ECO:0000256" key="2">
    <source>
        <dbReference type="PIRNR" id="PIRNR002070"/>
    </source>
</evidence>
<dbReference type="SUPFAM" id="SSF50249">
    <property type="entry name" value="Nucleic acid-binding proteins"/>
    <property type="match status" value="1"/>
</dbReference>
<dbReference type="PANTHER" id="PTHR10302:SF27">
    <property type="entry name" value="SINGLE-STRANDED DNA-BINDING PROTEIN"/>
    <property type="match status" value="1"/>
</dbReference>
<dbReference type="GO" id="GO:0009295">
    <property type="term" value="C:nucleoid"/>
    <property type="evidence" value="ECO:0007669"/>
    <property type="project" value="TreeGrafter"/>
</dbReference>
<feature type="region of interest" description="Disordered" evidence="4">
    <location>
        <begin position="110"/>
        <end position="152"/>
    </location>
</feature>
<evidence type="ECO:0000313" key="6">
    <source>
        <dbReference type="Proteomes" id="UP000182737"/>
    </source>
</evidence>
<dbReference type="AlphaFoldDB" id="A0A1I3N6Q9"/>
<dbReference type="OrthoDB" id="9809878at2"/>
<dbReference type="GO" id="GO:0006260">
    <property type="term" value="P:DNA replication"/>
    <property type="evidence" value="ECO:0007669"/>
    <property type="project" value="InterPro"/>
</dbReference>
<protein>
    <recommendedName>
        <fullName evidence="2 3">Single-stranded DNA-binding protein</fullName>
    </recommendedName>
</protein>